<dbReference type="AlphaFoldDB" id="A0A8J5QM52"/>
<keyword evidence="3" id="KW-1185">Reference proteome</keyword>
<comment type="caution">
    <text evidence="2">The sequence shown here is derived from an EMBL/GenBank/DDBJ whole genome shotgun (WGS) entry which is preliminary data.</text>
</comment>
<accession>A0A8J5QM52</accession>
<feature type="transmembrane region" description="Helical" evidence="1">
    <location>
        <begin position="85"/>
        <end position="105"/>
    </location>
</feature>
<dbReference type="GeneID" id="73468659"/>
<dbReference type="EMBL" id="JAGSYN010000069">
    <property type="protein sequence ID" value="KAG7664633.1"/>
    <property type="molecule type" value="Genomic_DNA"/>
</dbReference>
<protein>
    <recommendedName>
        <fullName evidence="4">Zinc-ribbon 15 domain-containing protein</fullName>
    </recommendedName>
</protein>
<keyword evidence="1" id="KW-0472">Membrane</keyword>
<keyword evidence="1" id="KW-1133">Transmembrane helix</keyword>
<proteinExistence type="predicted"/>
<organism evidence="2 3">
    <name type="scientific">[Candida] subhashii</name>
    <dbReference type="NCBI Taxonomy" id="561895"/>
    <lineage>
        <taxon>Eukaryota</taxon>
        <taxon>Fungi</taxon>
        <taxon>Dikarya</taxon>
        <taxon>Ascomycota</taxon>
        <taxon>Saccharomycotina</taxon>
        <taxon>Pichiomycetes</taxon>
        <taxon>Debaryomycetaceae</taxon>
        <taxon>Spathaspora</taxon>
    </lineage>
</organism>
<keyword evidence="1" id="KW-0812">Transmembrane</keyword>
<dbReference type="PANTHER" id="PTHR28139">
    <property type="entry name" value="UPF0768 PROTEIN YBL029C-A"/>
    <property type="match status" value="1"/>
</dbReference>
<dbReference type="PANTHER" id="PTHR28139:SF1">
    <property type="entry name" value="UPF0768 PROTEIN YBL029C-A"/>
    <property type="match status" value="1"/>
</dbReference>
<evidence type="ECO:0000313" key="3">
    <source>
        <dbReference type="Proteomes" id="UP000694255"/>
    </source>
</evidence>
<reference evidence="2 3" key="1">
    <citation type="journal article" date="2021" name="DNA Res.">
        <title>Genome analysis of Candida subhashii reveals its hybrid nature and dual mitochondrial genome conformations.</title>
        <authorList>
            <person name="Mixao V."/>
            <person name="Hegedusova E."/>
            <person name="Saus E."/>
            <person name="Pryszcz L.P."/>
            <person name="Cillingova A."/>
            <person name="Nosek J."/>
            <person name="Gabaldon T."/>
        </authorList>
    </citation>
    <scope>NUCLEOTIDE SEQUENCE [LARGE SCALE GENOMIC DNA]</scope>
    <source>
        <strain evidence="2 3">CBS 10753</strain>
    </source>
</reference>
<dbReference type="OrthoDB" id="5545479at2759"/>
<gene>
    <name evidence="2" type="ORF">J8A68_001858</name>
</gene>
<evidence type="ECO:0000313" key="2">
    <source>
        <dbReference type="EMBL" id="KAG7664633.1"/>
    </source>
</evidence>
<evidence type="ECO:0008006" key="4">
    <source>
        <dbReference type="Google" id="ProtNLM"/>
    </source>
</evidence>
<name>A0A8J5QM52_9ASCO</name>
<sequence>MEAFAIETISRMYAIFRGPLNVNSQLLDVRFKSNYPSESHAIHSDSKQHQTHTNKENLVKEFNKPLPDVGHIPCYCNHCHNQSAYAIRTINCVTLFFIPVLPFYFTKRLKCSICGTNGQIDDTAIDRLRQGQPVMIG</sequence>
<dbReference type="Proteomes" id="UP000694255">
    <property type="component" value="Unassembled WGS sequence"/>
</dbReference>
<evidence type="ECO:0000256" key="1">
    <source>
        <dbReference type="SAM" id="Phobius"/>
    </source>
</evidence>
<dbReference type="RefSeq" id="XP_049264865.1">
    <property type="nucleotide sequence ID" value="XM_049405547.1"/>
</dbReference>